<evidence type="ECO:0000313" key="2">
    <source>
        <dbReference type="Proteomes" id="UP000189137"/>
    </source>
</evidence>
<dbReference type="Proteomes" id="UP000189137">
    <property type="component" value="Unassembled WGS sequence"/>
</dbReference>
<dbReference type="EMBL" id="FUPS01000004">
    <property type="protein sequence ID" value="SJS16819.1"/>
    <property type="molecule type" value="Genomic_DNA"/>
</dbReference>
<dbReference type="AlphaFoldDB" id="A0A9X8RI01"/>
<organism evidence="1 2">
    <name type="scientific">Clostridioides difficile</name>
    <name type="common">Peptoclostridium difficile</name>
    <dbReference type="NCBI Taxonomy" id="1496"/>
    <lineage>
        <taxon>Bacteria</taxon>
        <taxon>Bacillati</taxon>
        <taxon>Bacillota</taxon>
        <taxon>Clostridia</taxon>
        <taxon>Peptostreptococcales</taxon>
        <taxon>Peptostreptococcaceae</taxon>
        <taxon>Clostridioides</taxon>
    </lineage>
</organism>
<sequence length="29" mass="3248">MTIEEFTSGVMFGISIFSAVLKQVLENKK</sequence>
<name>A0A9X8RI01_CLODI</name>
<reference evidence="1 2" key="1">
    <citation type="submission" date="2017-02" db="EMBL/GenBank/DDBJ databases">
        <authorList>
            <consortium name="Pathogen Informatics"/>
        </authorList>
    </citation>
    <scope>NUCLEOTIDE SEQUENCE [LARGE SCALE GENOMIC DNA]</scope>
    <source>
        <strain evidence="1 2">VRECD0157</strain>
    </source>
</reference>
<accession>A0A9X8RI01</accession>
<protein>
    <submittedName>
        <fullName evidence="1">Uncharacterized protein</fullName>
    </submittedName>
</protein>
<comment type="caution">
    <text evidence="1">The sequence shown here is derived from an EMBL/GenBank/DDBJ whole genome shotgun (WGS) entry which is preliminary data.</text>
</comment>
<proteinExistence type="predicted"/>
<evidence type="ECO:0000313" key="1">
    <source>
        <dbReference type="EMBL" id="SJS16819.1"/>
    </source>
</evidence>
<gene>
    <name evidence="1" type="ORF">SAMEA3375112_01410</name>
</gene>